<feature type="region of interest" description="Disordered" evidence="7">
    <location>
        <begin position="322"/>
        <end position="344"/>
    </location>
</feature>
<feature type="region of interest" description="Disordered" evidence="7">
    <location>
        <begin position="593"/>
        <end position="613"/>
    </location>
</feature>
<dbReference type="InterPro" id="IPR009057">
    <property type="entry name" value="Homeodomain-like_sf"/>
</dbReference>
<dbReference type="SUPFAM" id="SSF46689">
    <property type="entry name" value="Homeodomain-like"/>
    <property type="match status" value="1"/>
</dbReference>
<evidence type="ECO:0000256" key="4">
    <source>
        <dbReference type="ARBA" id="ARBA00023155"/>
    </source>
</evidence>
<feature type="region of interest" description="Disordered" evidence="7">
    <location>
        <begin position="85"/>
        <end position="122"/>
    </location>
</feature>
<feature type="compositionally biased region" description="Low complexity" evidence="7">
    <location>
        <begin position="85"/>
        <end position="97"/>
    </location>
</feature>
<dbReference type="PROSITE" id="PS51818">
    <property type="entry name" value="HOMEO_PROSPERO"/>
    <property type="match status" value="1"/>
</dbReference>
<dbReference type="AlphaFoldDB" id="A0ABD2JAS5"/>
<keyword evidence="3" id="KW-0238">DNA-binding</keyword>
<feature type="region of interest" description="Disordered" evidence="7">
    <location>
        <begin position="195"/>
        <end position="279"/>
    </location>
</feature>
<feature type="compositionally biased region" description="Polar residues" evidence="7">
    <location>
        <begin position="139"/>
        <end position="150"/>
    </location>
</feature>
<dbReference type="PANTHER" id="PTHR12198:SF0">
    <property type="entry name" value="HOMEOBOX PROTEIN PROSPERO"/>
    <property type="match status" value="1"/>
</dbReference>
<dbReference type="GO" id="GO:0003677">
    <property type="term" value="F:DNA binding"/>
    <property type="evidence" value="ECO:0007669"/>
    <property type="project" value="UniProtKB-KW"/>
</dbReference>
<feature type="compositionally biased region" description="Polar residues" evidence="7">
    <location>
        <begin position="1"/>
        <end position="27"/>
    </location>
</feature>
<evidence type="ECO:0000313" key="9">
    <source>
        <dbReference type="EMBL" id="KAL3087721.1"/>
    </source>
</evidence>
<feature type="compositionally biased region" description="Low complexity" evidence="7">
    <location>
        <begin position="239"/>
        <end position="254"/>
    </location>
</feature>
<comment type="caution">
    <text evidence="9">The sequence shown here is derived from an EMBL/GenBank/DDBJ whole genome shotgun (WGS) entry which is preliminary data.</text>
</comment>
<proteinExistence type="predicted"/>
<dbReference type="GO" id="GO:0007399">
    <property type="term" value="P:nervous system development"/>
    <property type="evidence" value="ECO:0007669"/>
    <property type="project" value="UniProtKB-ARBA"/>
</dbReference>
<feature type="region of interest" description="Disordered" evidence="7">
    <location>
        <begin position="1"/>
        <end position="68"/>
    </location>
</feature>
<dbReference type="InterPro" id="IPR039350">
    <property type="entry name" value="Prospero_homeodomain"/>
</dbReference>
<feature type="compositionally biased region" description="Basic and acidic residues" evidence="7">
    <location>
        <begin position="99"/>
        <end position="109"/>
    </location>
</feature>
<keyword evidence="4" id="KW-0371">Homeobox</keyword>
<feature type="compositionally biased region" description="Basic and acidic residues" evidence="7">
    <location>
        <begin position="47"/>
        <end position="65"/>
    </location>
</feature>
<evidence type="ECO:0000256" key="5">
    <source>
        <dbReference type="ARBA" id="ARBA00023163"/>
    </source>
</evidence>
<feature type="compositionally biased region" description="Low complexity" evidence="7">
    <location>
        <begin position="197"/>
        <end position="213"/>
    </location>
</feature>
<keyword evidence="6" id="KW-0539">Nucleus</keyword>
<name>A0ABD2JAS5_HETSC</name>
<feature type="region of interest" description="Disordered" evidence="7">
    <location>
        <begin position="659"/>
        <end position="679"/>
    </location>
</feature>
<dbReference type="PANTHER" id="PTHR12198">
    <property type="entry name" value="HOMEOBOX PROTEIN PROSPERO/PROX-1/CEH-26"/>
    <property type="match status" value="1"/>
</dbReference>
<dbReference type="Gene3D" id="1.10.10.500">
    <property type="entry name" value="Homeo-prospero domain"/>
    <property type="match status" value="1"/>
</dbReference>
<dbReference type="InterPro" id="IPR023082">
    <property type="entry name" value="Homeo_prospero_dom"/>
</dbReference>
<evidence type="ECO:0000256" key="2">
    <source>
        <dbReference type="ARBA" id="ARBA00023015"/>
    </source>
</evidence>
<evidence type="ECO:0000256" key="3">
    <source>
        <dbReference type="ARBA" id="ARBA00023125"/>
    </source>
</evidence>
<organism evidence="9 10">
    <name type="scientific">Heterodera schachtii</name>
    <name type="common">Sugarbeet cyst nematode worm</name>
    <name type="synonym">Tylenchus schachtii</name>
    <dbReference type="NCBI Taxonomy" id="97005"/>
    <lineage>
        <taxon>Eukaryota</taxon>
        <taxon>Metazoa</taxon>
        <taxon>Ecdysozoa</taxon>
        <taxon>Nematoda</taxon>
        <taxon>Chromadorea</taxon>
        <taxon>Rhabditida</taxon>
        <taxon>Tylenchina</taxon>
        <taxon>Tylenchomorpha</taxon>
        <taxon>Tylenchoidea</taxon>
        <taxon>Heteroderidae</taxon>
        <taxon>Heteroderinae</taxon>
        <taxon>Heterodera</taxon>
    </lineage>
</organism>
<evidence type="ECO:0000256" key="1">
    <source>
        <dbReference type="ARBA" id="ARBA00004123"/>
    </source>
</evidence>
<dbReference type="Proteomes" id="UP001620645">
    <property type="component" value="Unassembled WGS sequence"/>
</dbReference>
<evidence type="ECO:0000313" key="10">
    <source>
        <dbReference type="Proteomes" id="UP001620645"/>
    </source>
</evidence>
<protein>
    <recommendedName>
        <fullName evidence="8">Prospero domain-containing protein</fullName>
    </recommendedName>
</protein>
<feature type="compositionally biased region" description="Basic and acidic residues" evidence="7">
    <location>
        <begin position="223"/>
        <end position="237"/>
    </location>
</feature>
<feature type="domain" description="Prospero" evidence="8">
    <location>
        <begin position="748"/>
        <end position="906"/>
    </location>
</feature>
<dbReference type="Pfam" id="PF05044">
    <property type="entry name" value="HPD"/>
    <property type="match status" value="1"/>
</dbReference>
<evidence type="ECO:0000256" key="7">
    <source>
        <dbReference type="SAM" id="MobiDB-lite"/>
    </source>
</evidence>
<keyword evidence="10" id="KW-1185">Reference proteome</keyword>
<evidence type="ECO:0000259" key="8">
    <source>
        <dbReference type="PROSITE" id="PS51818"/>
    </source>
</evidence>
<sequence>MSLCNDESSLPYNKFGQQNAVTIVNGQDDNEEEDEENEEERQPVTNEHGEEEHKMEEQMGEEDLHFPPSFVCWSQPLPIITSVSSNASYSSSSVASAHGDGDGEQHSEDNDVQQQKQQQNGECLFEQIAKLAGMDSFENDSNAQQQSNGRHCTADGYEEKEMAIALASCQPSPILNGGANANAVVVVANEQPKIGKSNNNWALSSTSASASSSARRKSFNPVRIKEEPIQTKNDGQEHGAGAETTAAVEQQQQKQHSHAFNKRHDEGEEGADDEQMGPINRQQMNNKMNLFMDNNNMSILSSTTPLNAFTHFPPQLFPLEADEEESSTDGQLQKDDGDEDDASVREKKLQYNNLGYFARFLKTELAGACAGAVDKVVGDFSTTSSSSASNGSSVDNNRDQVDEQYAQQCQQQQHQNAVLQQQQFQAVQARLWTAALALAATRQQQQQQQQQHQLLPDQQQPQFVPAAAGTCRPPAQQQPPFSLASSMVVPSCTMRGGGGIAQMQNSTFPWFSMPTMNSAAVATLFAAAQQNPFFSTAIGAFLANAAAQSTVAPTSRGGGGIFPPPPVPTQSTMAAAAAHNTMTDQQNLNSAISAQCSPTNGHYYHHKQSQQHNNYPLRLSHRSSADCDDSPRRKRAKVTDCVRGPRSSLHRDFAAFSAANTPQHHHHQQQQQQQTPANSTAATIVPTMVPRASELDTNCRRLMALRCGAGGQNAIDGDRGDGIGQMNATGDNDELAAISINPHRHLHRAALTHMHLRKAKLMFFYQRYPTSSLLKSYFPDVQFTKHNTAQLVKWFSNFREFFYMQMEKFAKQAIVEGVQHADEIYVTTESEVFKQLQQHYNKNNAFQPPERLLFVIQETLKEFYNALKEGRDKESSWKKSIYKVIQQLDEPIPEFFREPQFVELLEQNN</sequence>
<feature type="region of interest" description="Disordered" evidence="7">
    <location>
        <begin position="134"/>
        <end position="154"/>
    </location>
</feature>
<dbReference type="EMBL" id="JBICCN010000175">
    <property type="protein sequence ID" value="KAL3087721.1"/>
    <property type="molecule type" value="Genomic_DNA"/>
</dbReference>
<keyword evidence="5" id="KW-0804">Transcription</keyword>
<evidence type="ECO:0000256" key="6">
    <source>
        <dbReference type="ARBA" id="ARBA00023242"/>
    </source>
</evidence>
<dbReference type="GO" id="GO:0048468">
    <property type="term" value="P:cell development"/>
    <property type="evidence" value="ECO:0007669"/>
    <property type="project" value="UniProtKB-ARBA"/>
</dbReference>
<feature type="compositionally biased region" description="Acidic residues" evidence="7">
    <location>
        <begin position="28"/>
        <end position="39"/>
    </location>
</feature>
<dbReference type="InterPro" id="IPR037131">
    <property type="entry name" value="Homeo_prospero_dom_sf"/>
</dbReference>
<dbReference type="GO" id="GO:0005634">
    <property type="term" value="C:nucleus"/>
    <property type="evidence" value="ECO:0007669"/>
    <property type="project" value="UniProtKB-SubCell"/>
</dbReference>
<reference evidence="9 10" key="1">
    <citation type="submission" date="2024-10" db="EMBL/GenBank/DDBJ databases">
        <authorList>
            <person name="Kim D."/>
        </authorList>
    </citation>
    <scope>NUCLEOTIDE SEQUENCE [LARGE SCALE GENOMIC DNA]</scope>
    <source>
        <strain evidence="9">Taebaek</strain>
    </source>
</reference>
<comment type="subcellular location">
    <subcellularLocation>
        <location evidence="1">Nucleus</location>
    </subcellularLocation>
</comment>
<accession>A0ABD2JAS5</accession>
<keyword evidence="2" id="KW-0805">Transcription regulation</keyword>
<gene>
    <name evidence="9" type="ORF">niasHS_008699</name>
</gene>